<feature type="domain" description="NmrA-like" evidence="3">
    <location>
        <begin position="1"/>
        <end position="232"/>
    </location>
</feature>
<dbReference type="PANTHER" id="PTHR42748">
    <property type="entry name" value="NITROGEN METABOLITE REPRESSION PROTEIN NMRA FAMILY MEMBER"/>
    <property type="match status" value="1"/>
</dbReference>
<dbReference type="CDD" id="cd05251">
    <property type="entry name" value="NmrA_like_SDR_a"/>
    <property type="match status" value="1"/>
</dbReference>
<comment type="similarity">
    <text evidence="1">Belongs to the NmrA-type oxidoreductase family.</text>
</comment>
<dbReference type="Gene3D" id="3.40.50.720">
    <property type="entry name" value="NAD(P)-binding Rossmann-like Domain"/>
    <property type="match status" value="1"/>
</dbReference>
<dbReference type="InterPro" id="IPR051164">
    <property type="entry name" value="NmrA-like_oxidored"/>
</dbReference>
<evidence type="ECO:0000256" key="1">
    <source>
        <dbReference type="ARBA" id="ARBA00006328"/>
    </source>
</evidence>
<dbReference type="SUPFAM" id="SSF51735">
    <property type="entry name" value="NAD(P)-binding Rossmann-fold domains"/>
    <property type="match status" value="1"/>
</dbReference>
<evidence type="ECO:0000259" key="3">
    <source>
        <dbReference type="Pfam" id="PF05368"/>
    </source>
</evidence>
<keyword evidence="2" id="KW-0521">NADP</keyword>
<dbReference type="EMBL" id="AP019376">
    <property type="protein sequence ID" value="BBH88121.1"/>
    <property type="molecule type" value="Genomic_DNA"/>
</dbReference>
<organism evidence="4">
    <name type="scientific">Thermosporothrix sp. COM3</name>
    <dbReference type="NCBI Taxonomy" id="2490863"/>
    <lineage>
        <taxon>Bacteria</taxon>
        <taxon>Bacillati</taxon>
        <taxon>Chloroflexota</taxon>
        <taxon>Ktedonobacteria</taxon>
        <taxon>Ktedonobacterales</taxon>
        <taxon>Thermosporotrichaceae</taxon>
        <taxon>Thermosporothrix</taxon>
    </lineage>
</organism>
<dbReference type="PANTHER" id="PTHR42748:SF7">
    <property type="entry name" value="NMRA LIKE REDOX SENSOR 1-RELATED"/>
    <property type="match status" value="1"/>
</dbReference>
<gene>
    <name evidence="4" type="ORF">KTC_28720</name>
</gene>
<reference evidence="4" key="1">
    <citation type="submission" date="2018-12" db="EMBL/GenBank/DDBJ databases">
        <title>Novel natural products biosynthetic potential of the class Ktedonobacteria.</title>
        <authorList>
            <person name="Zheng Y."/>
            <person name="Saitou A."/>
            <person name="Wang C.M."/>
            <person name="Toyoda A."/>
            <person name="Minakuchi Y."/>
            <person name="Sekiguchi Y."/>
            <person name="Ueda K."/>
            <person name="Takano H."/>
            <person name="Sakai Y."/>
            <person name="Yokota A."/>
            <person name="Yabe S."/>
        </authorList>
    </citation>
    <scope>NUCLEOTIDE SEQUENCE</scope>
    <source>
        <strain evidence="4">COM3</strain>
    </source>
</reference>
<protein>
    <submittedName>
        <fullName evidence="4">NmrA family transcriptional regulator</fullName>
    </submittedName>
</protein>
<sequence length="277" mass="30357">MNKKILVTGATGKQGGGTVHHLQKRGWQVRALVRDIQSAKAQQLQAWGVELVQGNLNDPAVLRQAMEGVHGVFSVQTFLEEGLEAEARQGKAVADAAHDMGVSHLVYSSADGVERGSGIAHFESKWQVEQHIRALGLPATILRPVFFMSNLPFLTTTQPDGSYELSLGIYADTVLQMVSTDDIGAFAALAFDQPERFLGKEVGLAGDELTPVQIAATIERITGKPTRFVELPSGGERMYEWFNESGFQADIASLRKIYPSLMTLEAWLQQMGFQPMR</sequence>
<dbReference type="AlphaFoldDB" id="A0A455SLF1"/>
<dbReference type="InterPro" id="IPR008030">
    <property type="entry name" value="NmrA-like"/>
</dbReference>
<dbReference type="InterPro" id="IPR036291">
    <property type="entry name" value="NAD(P)-bd_dom_sf"/>
</dbReference>
<dbReference type="Pfam" id="PF05368">
    <property type="entry name" value="NmrA"/>
    <property type="match status" value="1"/>
</dbReference>
<name>A0A455SLF1_9CHLR</name>
<evidence type="ECO:0000313" key="4">
    <source>
        <dbReference type="EMBL" id="BBH88121.1"/>
    </source>
</evidence>
<accession>A0A455SLF1</accession>
<evidence type="ECO:0000256" key="2">
    <source>
        <dbReference type="ARBA" id="ARBA00022857"/>
    </source>
</evidence>
<proteinExistence type="inferred from homology"/>
<dbReference type="Gene3D" id="3.90.25.10">
    <property type="entry name" value="UDP-galactose 4-epimerase, domain 1"/>
    <property type="match status" value="1"/>
</dbReference>